<evidence type="ECO:0000256" key="1">
    <source>
        <dbReference type="SAM" id="Phobius"/>
    </source>
</evidence>
<comment type="caution">
    <text evidence="2">The sequence shown here is derived from an EMBL/GenBank/DDBJ whole genome shotgun (WGS) entry which is preliminary data.</text>
</comment>
<evidence type="ECO:0000313" key="3">
    <source>
        <dbReference type="Proteomes" id="UP000228896"/>
    </source>
</evidence>
<dbReference type="Gene3D" id="2.60.40.1170">
    <property type="entry name" value="Mu homology domain, subdomain B"/>
    <property type="match status" value="1"/>
</dbReference>
<proteinExistence type="predicted"/>
<feature type="transmembrane region" description="Helical" evidence="1">
    <location>
        <begin position="81"/>
        <end position="106"/>
    </location>
</feature>
<keyword evidence="1" id="KW-0812">Transmembrane</keyword>
<keyword evidence="1" id="KW-0472">Membrane</keyword>
<dbReference type="EMBL" id="PETS01000132">
    <property type="protein sequence ID" value="PIV50439.1"/>
    <property type="molecule type" value="Genomic_DNA"/>
</dbReference>
<name>A0A2M7DKX4_9BACT</name>
<protein>
    <submittedName>
        <fullName evidence="2">Uncharacterized protein</fullName>
    </submittedName>
</protein>
<organism evidence="2 3">
    <name type="scientific">Candidatus Falkowbacteria bacterium CG02_land_8_20_14_3_00_36_14</name>
    <dbReference type="NCBI Taxonomy" id="1974560"/>
    <lineage>
        <taxon>Bacteria</taxon>
        <taxon>Candidatus Falkowiibacteriota</taxon>
    </lineage>
</organism>
<dbReference type="AlphaFoldDB" id="A0A2M7DKX4"/>
<dbReference type="Proteomes" id="UP000228896">
    <property type="component" value="Unassembled WGS sequence"/>
</dbReference>
<sequence length="666" mass="74480">MPKPNNKNNKNSDIKIKNSKSSLSEFVIRKIPTDEEVKNFDEYVRHEKKEEIDESLSEIYQDAEGNKVNVSKIDIKKRRGFVFWLLSLILMIGFFTAAGYAIYYYLYTSLSADPTKVELTINAPNEVAAGQEFFYELIYKNLNIANINNIEINVIYPENFIFLDSQPQANANNNIWKFSSLPPGESGNIKIKGKIIAPLDNLSALAQSITYIPANFSSEFKKQSSREILISNIGVNLSADSNASALINEEREITIKYKAEANNYLQNFRFTLAAPANVAILTKSESEQKNIGIWQINDLSADEKELKIKFKAKAKDSDQEEFNLLYEYSDDGVKYYKFFADKISLEVIKSDLNLILIINGSRNNQSVDFGQTLNYSIVYANKGETEMKDVVIMAILEDEFLDKSSFNDKNGGILNNGTIIWTKDEIPNLESLSQNQEGIIDFAINILPLDKINLDKNNIDTAKKYQIKSYAQFSIGSKPADSGISGMDASPSDQESAKSNTIINSINSDLKLNEKLRYFNEDNIAVGYGPLPPKVGSATSYKVYWTISNNLHELNDLEITSQLPAYVNWDDKNQTTVGSLYYDNDNHKVVWHIGRLPISIDKVEAEFNIAITPSPDDKNKILVLLSGTSVSAIDKETGSVVTSAASAKTTKLEDDSIAGNDGVITD</sequence>
<keyword evidence="1" id="KW-1133">Transmembrane helix</keyword>
<accession>A0A2M7DKX4</accession>
<gene>
    <name evidence="2" type="ORF">COS18_05095</name>
</gene>
<reference evidence="3" key="1">
    <citation type="submission" date="2017-09" db="EMBL/GenBank/DDBJ databases">
        <title>Depth-based differentiation of microbial function through sediment-hosted aquifers and enrichment of novel symbionts in the deep terrestrial subsurface.</title>
        <authorList>
            <person name="Probst A.J."/>
            <person name="Ladd B."/>
            <person name="Jarett J.K."/>
            <person name="Geller-Mcgrath D.E."/>
            <person name="Sieber C.M.K."/>
            <person name="Emerson J.B."/>
            <person name="Anantharaman K."/>
            <person name="Thomas B.C."/>
            <person name="Malmstrom R."/>
            <person name="Stieglmeier M."/>
            <person name="Klingl A."/>
            <person name="Woyke T."/>
            <person name="Ryan C.M."/>
            <person name="Banfield J.F."/>
        </authorList>
    </citation>
    <scope>NUCLEOTIDE SEQUENCE [LARGE SCALE GENOMIC DNA]</scope>
</reference>
<evidence type="ECO:0000313" key="2">
    <source>
        <dbReference type="EMBL" id="PIV50439.1"/>
    </source>
</evidence>